<dbReference type="Pfam" id="PF03449">
    <property type="entry name" value="GreA_GreB_N"/>
    <property type="match status" value="1"/>
</dbReference>
<keyword evidence="12" id="KW-0648">Protein biosynthesis</keyword>
<dbReference type="InterPro" id="IPR018151">
    <property type="entry name" value="TF_GreA/GreB_CS"/>
</dbReference>
<evidence type="ECO:0000256" key="1">
    <source>
        <dbReference type="ARBA" id="ARBA00008213"/>
    </source>
</evidence>
<dbReference type="PROSITE" id="PS00829">
    <property type="entry name" value="GREAB_1"/>
    <property type="match status" value="1"/>
</dbReference>
<comment type="function">
    <text evidence="6 8 9">Necessary for efficient RNA polymerase transcription elongation past template-encoded arresting sites. The arresting sites in DNA have the property of trapping a certain fraction of elongating RNA polymerases that pass through, resulting in locked ternary complexes. Cleavage of the nascent transcript by cleavage factors such as GreA or GreB allows the resumption of elongation from the new 3'terminus. GreA releases sequences of 2 to 3 nucleotides.</text>
</comment>
<dbReference type="PROSITE" id="PS00830">
    <property type="entry name" value="GREAB_2"/>
    <property type="match status" value="1"/>
</dbReference>
<dbReference type="NCBIfam" id="TIGR01462">
    <property type="entry name" value="greA"/>
    <property type="match status" value="1"/>
</dbReference>
<dbReference type="GO" id="GO:0006354">
    <property type="term" value="P:DNA-templated transcription elongation"/>
    <property type="evidence" value="ECO:0007669"/>
    <property type="project" value="TreeGrafter"/>
</dbReference>
<dbReference type="Pfam" id="PF01272">
    <property type="entry name" value="GreA_GreB"/>
    <property type="match status" value="1"/>
</dbReference>
<evidence type="ECO:0000256" key="2">
    <source>
        <dbReference type="ARBA" id="ARBA00013729"/>
    </source>
</evidence>
<dbReference type="GO" id="GO:0003746">
    <property type="term" value="F:translation elongation factor activity"/>
    <property type="evidence" value="ECO:0007669"/>
    <property type="project" value="UniProtKB-KW"/>
</dbReference>
<dbReference type="GO" id="GO:0070063">
    <property type="term" value="F:RNA polymerase binding"/>
    <property type="evidence" value="ECO:0007669"/>
    <property type="project" value="InterPro"/>
</dbReference>
<dbReference type="InterPro" id="IPR001437">
    <property type="entry name" value="Tscrpt_elong_fac_GreA/B_C"/>
</dbReference>
<dbReference type="PANTHER" id="PTHR30437">
    <property type="entry name" value="TRANSCRIPTION ELONGATION FACTOR GREA"/>
    <property type="match status" value="1"/>
</dbReference>
<evidence type="ECO:0000256" key="3">
    <source>
        <dbReference type="ARBA" id="ARBA00023015"/>
    </source>
</evidence>
<sequence length="169" mass="18619">MKGYRIYMAEEKTYPMTAEGLAKLQAELDDLITNKRPAITSRIQEARSFGDLSENSEYQSAKDEQAFVEGRVKQLQQMIQFAQVIDASSASKNVVTLGKKISFKEVPDGDEETYTIVGSAESDPLSGKISNDSPMGKALLDHKTGDKVEIPLPENHSVTVEILHVSKAK</sequence>
<evidence type="ECO:0000256" key="6">
    <source>
        <dbReference type="ARBA" id="ARBA00024916"/>
    </source>
</evidence>
<comment type="caution">
    <text evidence="12">The sequence shown here is derived from an EMBL/GenBank/DDBJ whole genome shotgun (WGS) entry which is preliminary data.</text>
</comment>
<dbReference type="PIRSF" id="PIRSF006092">
    <property type="entry name" value="GreA_GreB"/>
    <property type="match status" value="1"/>
</dbReference>
<evidence type="ECO:0000259" key="10">
    <source>
        <dbReference type="Pfam" id="PF01272"/>
    </source>
</evidence>
<evidence type="ECO:0000256" key="4">
    <source>
        <dbReference type="ARBA" id="ARBA00023125"/>
    </source>
</evidence>
<dbReference type="FunFam" id="1.10.287.180:FF:000001">
    <property type="entry name" value="Transcription elongation factor GreA"/>
    <property type="match status" value="1"/>
</dbReference>
<evidence type="ECO:0000256" key="8">
    <source>
        <dbReference type="HAMAP-Rule" id="MF_00105"/>
    </source>
</evidence>
<dbReference type="GO" id="GO:0032784">
    <property type="term" value="P:regulation of DNA-templated transcription elongation"/>
    <property type="evidence" value="ECO:0007669"/>
    <property type="project" value="UniProtKB-UniRule"/>
</dbReference>
<evidence type="ECO:0000256" key="9">
    <source>
        <dbReference type="RuleBase" id="RU000556"/>
    </source>
</evidence>
<dbReference type="NCBIfam" id="NF001263">
    <property type="entry name" value="PRK00226.1-4"/>
    <property type="match status" value="1"/>
</dbReference>
<dbReference type="InterPro" id="IPR028624">
    <property type="entry name" value="Tscrpt_elong_fac_GreA/B"/>
</dbReference>
<accession>A0NIY5</accession>
<comment type="similarity">
    <text evidence="1 8 9">Belongs to the GreA/GreB family.</text>
</comment>
<keyword evidence="3 8" id="KW-0805">Transcription regulation</keyword>
<dbReference type="Gene3D" id="3.10.50.30">
    <property type="entry name" value="Transcription elongation factor, GreA/GreB, C-terminal domain"/>
    <property type="match status" value="1"/>
</dbReference>
<feature type="domain" description="Transcription elongation factor GreA/GreB C-terminal" evidence="10">
    <location>
        <begin position="91"/>
        <end position="166"/>
    </location>
</feature>
<evidence type="ECO:0000313" key="12">
    <source>
        <dbReference type="EMBL" id="EAV39567.1"/>
    </source>
</evidence>
<proteinExistence type="inferred from homology"/>
<keyword evidence="12" id="KW-0251">Elongation factor</keyword>
<name>A0NIY5_OENOE</name>
<dbReference type="HAMAP" id="MF_00105">
    <property type="entry name" value="GreA_GreB"/>
    <property type="match status" value="1"/>
</dbReference>
<dbReference type="InterPro" id="IPR036953">
    <property type="entry name" value="GreA/GreB_C_sf"/>
</dbReference>
<dbReference type="SUPFAM" id="SSF54534">
    <property type="entry name" value="FKBP-like"/>
    <property type="match status" value="1"/>
</dbReference>
<dbReference type="GO" id="GO:0003677">
    <property type="term" value="F:DNA binding"/>
    <property type="evidence" value="ECO:0007669"/>
    <property type="project" value="UniProtKB-UniRule"/>
</dbReference>
<dbReference type="HOGENOM" id="CLU_101379_2_1_9"/>
<dbReference type="PANTHER" id="PTHR30437:SF4">
    <property type="entry name" value="TRANSCRIPTION ELONGATION FACTOR GREA"/>
    <property type="match status" value="1"/>
</dbReference>
<reference evidence="12 13" key="1">
    <citation type="submission" date="2006-11" db="EMBL/GenBank/DDBJ databases">
        <authorList>
            <consortium name="Laboratoire de Microbiologie (Universite Bourgogne)"/>
            <consortium name="GENOME Express"/>
            <consortium name="UMR Oenologie Ampelologie (Universite Bordeaux 2)"/>
            <person name="Guzzo J."/>
        </authorList>
    </citation>
    <scope>NUCLEOTIDE SEQUENCE [LARGE SCALE GENOMIC DNA]</scope>
    <source>
        <strain evidence="12 13">ATCC BAA-1163</strain>
    </source>
</reference>
<organism evidence="12 13">
    <name type="scientific">Oenococcus oeni ATCC BAA-1163</name>
    <dbReference type="NCBI Taxonomy" id="379360"/>
    <lineage>
        <taxon>Bacteria</taxon>
        <taxon>Bacillati</taxon>
        <taxon>Bacillota</taxon>
        <taxon>Bacilli</taxon>
        <taxon>Lactobacillales</taxon>
        <taxon>Lactobacillaceae</taxon>
        <taxon>Oenococcus</taxon>
    </lineage>
</organism>
<dbReference type="SUPFAM" id="SSF46557">
    <property type="entry name" value="GreA transcript cleavage protein, N-terminal domain"/>
    <property type="match status" value="1"/>
</dbReference>
<dbReference type="FunFam" id="3.10.50.30:FF:000001">
    <property type="entry name" value="Transcription elongation factor GreA"/>
    <property type="match status" value="1"/>
</dbReference>
<protein>
    <recommendedName>
        <fullName evidence="2 8">Transcription elongation factor GreA</fullName>
    </recommendedName>
    <alternativeName>
        <fullName evidence="7 8">Transcript cleavage factor GreA</fullName>
    </alternativeName>
</protein>
<dbReference type="Proteomes" id="UP000003346">
    <property type="component" value="Unassembled WGS sequence"/>
</dbReference>
<evidence type="ECO:0000256" key="5">
    <source>
        <dbReference type="ARBA" id="ARBA00023163"/>
    </source>
</evidence>
<dbReference type="InterPro" id="IPR023459">
    <property type="entry name" value="Tscrpt_elong_fac_GreA/B_fam"/>
</dbReference>
<dbReference type="Gene3D" id="1.10.287.180">
    <property type="entry name" value="Transcription elongation factor, GreA/GreB, N-terminal domain"/>
    <property type="match status" value="1"/>
</dbReference>
<evidence type="ECO:0000256" key="7">
    <source>
        <dbReference type="ARBA" id="ARBA00030776"/>
    </source>
</evidence>
<gene>
    <name evidence="8 12" type="primary">greA</name>
    <name evidence="12" type="ORF">OENOO_53048</name>
</gene>
<dbReference type="InterPro" id="IPR036805">
    <property type="entry name" value="Tscrpt_elong_fac_GreA/B_N_sf"/>
</dbReference>
<dbReference type="InterPro" id="IPR006359">
    <property type="entry name" value="Tscrpt_elong_fac_GreA"/>
</dbReference>
<dbReference type="AlphaFoldDB" id="A0NIY5"/>
<dbReference type="EMBL" id="AAUV01000048">
    <property type="protein sequence ID" value="EAV39567.1"/>
    <property type="molecule type" value="Genomic_DNA"/>
</dbReference>
<evidence type="ECO:0000259" key="11">
    <source>
        <dbReference type="Pfam" id="PF03449"/>
    </source>
</evidence>
<keyword evidence="5 8" id="KW-0804">Transcription</keyword>
<evidence type="ECO:0000313" key="13">
    <source>
        <dbReference type="Proteomes" id="UP000003346"/>
    </source>
</evidence>
<dbReference type="InterPro" id="IPR022691">
    <property type="entry name" value="Tscrpt_elong_fac_GreA/B_N"/>
</dbReference>
<keyword evidence="4 8" id="KW-0238">DNA-binding</keyword>
<feature type="domain" description="Transcription elongation factor GreA/GreB N-terminal" evidence="11">
    <location>
        <begin position="15"/>
        <end position="84"/>
    </location>
</feature>